<dbReference type="GO" id="GO:0005730">
    <property type="term" value="C:nucleolus"/>
    <property type="evidence" value="ECO:0007669"/>
    <property type="project" value="TreeGrafter"/>
</dbReference>
<feature type="region of interest" description="Disordered" evidence="1">
    <location>
        <begin position="1"/>
        <end position="67"/>
    </location>
</feature>
<proteinExistence type="predicted"/>
<dbReference type="InterPro" id="IPR000467">
    <property type="entry name" value="G_patch_dom"/>
</dbReference>
<dbReference type="OMA" id="SKFCADQ"/>
<reference evidence="3 4" key="1">
    <citation type="journal article" date="2016" name="Genome Biol. Evol.">
        <title>Gene Family Evolution Reflects Adaptation to Soil Environmental Stressors in the Genome of the Collembolan Orchesella cincta.</title>
        <authorList>
            <person name="Faddeeva-Vakhrusheva A."/>
            <person name="Derks M.F."/>
            <person name="Anvar S.Y."/>
            <person name="Agamennone V."/>
            <person name="Suring W."/>
            <person name="Smit S."/>
            <person name="van Straalen N.M."/>
            <person name="Roelofs D."/>
        </authorList>
    </citation>
    <scope>NUCLEOTIDE SEQUENCE [LARGE SCALE GENOMIC DNA]</scope>
    <source>
        <tissue evidence="3">Mixed pool</tissue>
    </source>
</reference>
<evidence type="ECO:0000259" key="2">
    <source>
        <dbReference type="PROSITE" id="PS50174"/>
    </source>
</evidence>
<feature type="compositionally biased region" description="Low complexity" evidence="1">
    <location>
        <begin position="446"/>
        <end position="459"/>
    </location>
</feature>
<evidence type="ECO:0000313" key="3">
    <source>
        <dbReference type="EMBL" id="ODM97095.1"/>
    </source>
</evidence>
<dbReference type="AlphaFoldDB" id="A0A1D2MWQ0"/>
<feature type="compositionally biased region" description="Polar residues" evidence="1">
    <location>
        <begin position="347"/>
        <end position="364"/>
    </location>
</feature>
<protein>
    <submittedName>
        <fullName evidence="3">PIN2/TERF1-interacting telomerase inhibitor 1</fullName>
    </submittedName>
</protein>
<evidence type="ECO:0000256" key="1">
    <source>
        <dbReference type="SAM" id="MobiDB-lite"/>
    </source>
</evidence>
<dbReference type="GO" id="GO:0010521">
    <property type="term" value="F:telomerase inhibitor activity"/>
    <property type="evidence" value="ECO:0007669"/>
    <property type="project" value="TreeGrafter"/>
</dbReference>
<sequence length="495" mass="56119">MAMLAEPRRKQRIGPNPRGKFFTDDQDNIGRQMLKKMGWKSGDGLGATSQGMSEPIKPKIHTDARGLGYDKTQDPWVAHNEEFEQLLKNLNASTSDDNAGVKSKPSSDLSEEDSMSGGLETKSKTSRARIHYHKFVKNKDLSRASTKDISCIFGKAVSEIDNSLLGNPDKNSDVCLDTNNTAFKWEFKNSFETNEGSAEIGENEAAEESSNEKRKKKKKKRNKEKENEVIEEEEGLVETQQEEIVPNEEECEVKTKKKKKKKHRNEDNQSALLEEDNATQTTQIEDDINSSEQDSVKKRKKSKKRKHSNDEDQSNISEVKIEVAILNGEPVVENTENELESIEENNLQTNQFENDLPSSNSSDQDSVKKRKKSKKRKRENDEEHQADNIEQVEAVEPICEAVDEEQRSKKKKKRKKSKDDAAKDELLTTEDAPEVGKEASADAEPKPNNQEPPNNDNVESFGSLQFINRGSIEDYFRNKRLEMLNRLKAKGNTSV</sequence>
<feature type="compositionally biased region" description="Basic residues" evidence="1">
    <location>
        <begin position="297"/>
        <end position="307"/>
    </location>
</feature>
<comment type="caution">
    <text evidence="3">The sequence shown here is derived from an EMBL/GenBank/DDBJ whole genome shotgun (WGS) entry which is preliminary data.</text>
</comment>
<name>A0A1D2MWQ0_ORCCI</name>
<feature type="compositionally biased region" description="Basic residues" evidence="1">
    <location>
        <begin position="213"/>
        <end position="222"/>
    </location>
</feature>
<keyword evidence="4" id="KW-1185">Reference proteome</keyword>
<dbReference type="STRING" id="48709.A0A1D2MWQ0"/>
<dbReference type="GO" id="GO:0003676">
    <property type="term" value="F:nucleic acid binding"/>
    <property type="evidence" value="ECO:0007669"/>
    <property type="project" value="InterPro"/>
</dbReference>
<dbReference type="OrthoDB" id="29523at2759"/>
<feature type="domain" description="G-patch" evidence="2">
    <location>
        <begin position="26"/>
        <end position="72"/>
    </location>
</feature>
<dbReference type="PANTHER" id="PTHR23149">
    <property type="entry name" value="G PATCH DOMAIN CONTAINING PROTEIN"/>
    <property type="match status" value="1"/>
</dbReference>
<organism evidence="3 4">
    <name type="scientific">Orchesella cincta</name>
    <name type="common">Springtail</name>
    <name type="synonym">Podura cincta</name>
    <dbReference type="NCBI Taxonomy" id="48709"/>
    <lineage>
        <taxon>Eukaryota</taxon>
        <taxon>Metazoa</taxon>
        <taxon>Ecdysozoa</taxon>
        <taxon>Arthropoda</taxon>
        <taxon>Hexapoda</taxon>
        <taxon>Collembola</taxon>
        <taxon>Entomobryomorpha</taxon>
        <taxon>Entomobryoidea</taxon>
        <taxon>Orchesellidae</taxon>
        <taxon>Orchesellinae</taxon>
        <taxon>Orchesella</taxon>
    </lineage>
</organism>
<feature type="compositionally biased region" description="Basic and acidic residues" evidence="1">
    <location>
        <begin position="378"/>
        <end position="387"/>
    </location>
</feature>
<feature type="region of interest" description="Disordered" evidence="1">
    <location>
        <begin position="88"/>
        <end position="125"/>
    </location>
</feature>
<feature type="compositionally biased region" description="Polar residues" evidence="1">
    <location>
        <begin position="88"/>
        <end position="97"/>
    </location>
</feature>
<dbReference type="PANTHER" id="PTHR23149:SF27">
    <property type="entry name" value="PIN2_TERF1-INTERACTING TELOMERASE INHIBITOR 1"/>
    <property type="match status" value="1"/>
</dbReference>
<gene>
    <name evidence="3" type="ORF">Ocin01_09576</name>
</gene>
<dbReference type="InterPro" id="IPR050656">
    <property type="entry name" value="PINX1"/>
</dbReference>
<dbReference type="SMART" id="SM00443">
    <property type="entry name" value="G_patch"/>
    <property type="match status" value="1"/>
</dbReference>
<feature type="compositionally biased region" description="Basic residues" evidence="1">
    <location>
        <begin position="368"/>
        <end position="377"/>
    </location>
</feature>
<dbReference type="Proteomes" id="UP000094527">
    <property type="component" value="Unassembled WGS sequence"/>
</dbReference>
<dbReference type="Pfam" id="PF01585">
    <property type="entry name" value="G-patch"/>
    <property type="match status" value="1"/>
</dbReference>
<feature type="region of interest" description="Disordered" evidence="1">
    <location>
        <begin position="192"/>
        <end position="462"/>
    </location>
</feature>
<feature type="compositionally biased region" description="Basic and acidic residues" evidence="1">
    <location>
        <begin position="434"/>
        <end position="445"/>
    </location>
</feature>
<evidence type="ECO:0000313" key="4">
    <source>
        <dbReference type="Proteomes" id="UP000094527"/>
    </source>
</evidence>
<accession>A0A1D2MWQ0</accession>
<dbReference type="PROSITE" id="PS50174">
    <property type="entry name" value="G_PATCH"/>
    <property type="match status" value="1"/>
</dbReference>
<dbReference type="EMBL" id="LJIJ01000473">
    <property type="protein sequence ID" value="ODM97095.1"/>
    <property type="molecule type" value="Genomic_DNA"/>
</dbReference>
<feature type="compositionally biased region" description="Basic and acidic residues" evidence="1">
    <location>
        <begin position="417"/>
        <end position="426"/>
    </location>
</feature>